<dbReference type="GO" id="GO:0043043">
    <property type="term" value="P:peptide biosynthetic process"/>
    <property type="evidence" value="ECO:0007669"/>
    <property type="project" value="InterPro"/>
</dbReference>
<evidence type="ECO:0000256" key="5">
    <source>
        <dbReference type="ARBA" id="ARBA00022768"/>
    </source>
</evidence>
<organism evidence="12 13">
    <name type="scientific">Geothermobacter ehrlichii</name>
    <dbReference type="NCBI Taxonomy" id="213224"/>
    <lineage>
        <taxon>Bacteria</taxon>
        <taxon>Pseudomonadati</taxon>
        <taxon>Thermodesulfobacteriota</taxon>
        <taxon>Desulfuromonadia</taxon>
        <taxon>Desulfuromonadales</taxon>
        <taxon>Geothermobacteraceae</taxon>
        <taxon>Geothermobacter</taxon>
    </lineage>
</organism>
<dbReference type="SMART" id="SM01185">
    <property type="entry name" value="EFP"/>
    <property type="match status" value="1"/>
</dbReference>
<proteinExistence type="inferred from homology"/>
<feature type="domain" description="Elongation factor P C-terminal" evidence="10">
    <location>
        <begin position="132"/>
        <end position="187"/>
    </location>
</feature>
<dbReference type="HAMAP" id="MF_00141">
    <property type="entry name" value="EF_P"/>
    <property type="match status" value="1"/>
</dbReference>
<dbReference type="Proteomes" id="UP000324159">
    <property type="component" value="Unassembled WGS sequence"/>
</dbReference>
<keyword evidence="13" id="KW-1185">Reference proteome</keyword>
<dbReference type="Gene3D" id="2.30.30.30">
    <property type="match status" value="1"/>
</dbReference>
<dbReference type="FunFam" id="2.30.30.30:FF:000003">
    <property type="entry name" value="Elongation factor P"/>
    <property type="match status" value="1"/>
</dbReference>
<dbReference type="OrthoDB" id="9801844at2"/>
<dbReference type="InterPro" id="IPR012340">
    <property type="entry name" value="NA-bd_OB-fold"/>
</dbReference>
<sequence length="188" mass="20739">MYTTADFKRGLVILLDGAPCALLDVSQHTPTARGANTLVKTKYRNLLTGQVLEKTFKAGEKVEEADFEKRKGQFLYASSDEEGTFMDLESYDQYELGPEIYGPVKGYLLEGMEVVLGLFQGQVVSVEPPMTVELTITETPPVLKNATATAQTKEATLETGLVLQVPPYLEPGDRIKVDTREGRFVSRA</sequence>
<keyword evidence="6 7" id="KW-0648">Protein biosynthesis</keyword>
<accession>A0A5D3WJ80</accession>
<dbReference type="InterPro" id="IPR001059">
    <property type="entry name" value="Transl_elong_P/YeiP_cen"/>
</dbReference>
<dbReference type="NCBIfam" id="NF011175">
    <property type="entry name" value="PRK14578.1"/>
    <property type="match status" value="1"/>
</dbReference>
<evidence type="ECO:0000256" key="6">
    <source>
        <dbReference type="ARBA" id="ARBA00022917"/>
    </source>
</evidence>
<dbReference type="CDD" id="cd04470">
    <property type="entry name" value="S1_EF-P_repeat_1"/>
    <property type="match status" value="1"/>
</dbReference>
<dbReference type="GO" id="GO:0003746">
    <property type="term" value="F:translation elongation factor activity"/>
    <property type="evidence" value="ECO:0007669"/>
    <property type="project" value="UniProtKB-UniRule"/>
</dbReference>
<dbReference type="Pfam" id="PF08207">
    <property type="entry name" value="EFP_N"/>
    <property type="match status" value="1"/>
</dbReference>
<dbReference type="InterPro" id="IPR015365">
    <property type="entry name" value="Elong-fact-P_C"/>
</dbReference>
<evidence type="ECO:0000256" key="9">
    <source>
        <dbReference type="RuleBase" id="RU004389"/>
    </source>
</evidence>
<dbReference type="AlphaFoldDB" id="A0A5D3WJ80"/>
<comment type="caution">
    <text evidence="12">The sequence shown here is derived from an EMBL/GenBank/DDBJ whole genome shotgun (WGS) entry which is preliminary data.</text>
</comment>
<dbReference type="InterPro" id="IPR011768">
    <property type="entry name" value="Transl_elongation_fac_P"/>
</dbReference>
<dbReference type="GO" id="GO:0003743">
    <property type="term" value="F:translation initiation factor activity"/>
    <property type="evidence" value="ECO:0007669"/>
    <property type="project" value="UniProtKB-KW"/>
</dbReference>
<comment type="pathway">
    <text evidence="2 7">Protein biosynthesis; polypeptide chain elongation.</text>
</comment>
<protein>
    <recommendedName>
        <fullName evidence="7 8">Elongation factor P</fullName>
        <shortName evidence="7">EF-P</shortName>
    </recommendedName>
</protein>
<dbReference type="Pfam" id="PF09285">
    <property type="entry name" value="Elong-fact-P_C"/>
    <property type="match status" value="1"/>
</dbReference>
<dbReference type="SUPFAM" id="SSF50104">
    <property type="entry name" value="Translation proteins SH3-like domain"/>
    <property type="match status" value="1"/>
</dbReference>
<evidence type="ECO:0000256" key="3">
    <source>
        <dbReference type="ARBA" id="ARBA00009479"/>
    </source>
</evidence>
<comment type="subcellular location">
    <subcellularLocation>
        <location evidence="1 7">Cytoplasm</location>
    </subcellularLocation>
</comment>
<evidence type="ECO:0000259" key="11">
    <source>
        <dbReference type="SMART" id="SM01185"/>
    </source>
</evidence>
<dbReference type="GO" id="GO:0005829">
    <property type="term" value="C:cytosol"/>
    <property type="evidence" value="ECO:0007669"/>
    <property type="project" value="UniProtKB-ARBA"/>
</dbReference>
<evidence type="ECO:0000256" key="4">
    <source>
        <dbReference type="ARBA" id="ARBA00022490"/>
    </source>
</evidence>
<dbReference type="PANTHER" id="PTHR30053">
    <property type="entry name" value="ELONGATION FACTOR P"/>
    <property type="match status" value="1"/>
</dbReference>
<dbReference type="FunFam" id="2.40.50.140:FF:000004">
    <property type="entry name" value="Elongation factor P"/>
    <property type="match status" value="1"/>
</dbReference>
<dbReference type="PROSITE" id="PS01275">
    <property type="entry name" value="EFP"/>
    <property type="match status" value="1"/>
</dbReference>
<dbReference type="InterPro" id="IPR008991">
    <property type="entry name" value="Translation_prot_SH3-like_sf"/>
</dbReference>
<feature type="domain" description="Translation elongation factor P/YeiP central" evidence="11">
    <location>
        <begin position="69"/>
        <end position="124"/>
    </location>
</feature>
<dbReference type="CDD" id="cd05794">
    <property type="entry name" value="S1_EF-P_repeat_2"/>
    <property type="match status" value="1"/>
</dbReference>
<evidence type="ECO:0000256" key="8">
    <source>
        <dbReference type="NCBIfam" id="TIGR00038"/>
    </source>
</evidence>
<dbReference type="Pfam" id="PF01132">
    <property type="entry name" value="EFP"/>
    <property type="match status" value="1"/>
</dbReference>
<gene>
    <name evidence="7" type="primary">efp</name>
    <name evidence="12" type="ORF">EDC39_104110</name>
</gene>
<evidence type="ECO:0000313" key="12">
    <source>
        <dbReference type="EMBL" id="TYO98986.1"/>
    </source>
</evidence>
<comment type="similarity">
    <text evidence="3 7 9">Belongs to the elongation factor P family.</text>
</comment>
<evidence type="ECO:0000256" key="2">
    <source>
        <dbReference type="ARBA" id="ARBA00004815"/>
    </source>
</evidence>
<evidence type="ECO:0000256" key="7">
    <source>
        <dbReference type="HAMAP-Rule" id="MF_00141"/>
    </source>
</evidence>
<dbReference type="EMBL" id="VNIB01000004">
    <property type="protein sequence ID" value="TYO98986.1"/>
    <property type="molecule type" value="Genomic_DNA"/>
</dbReference>
<dbReference type="Gene3D" id="2.40.50.140">
    <property type="entry name" value="Nucleic acid-binding proteins"/>
    <property type="match status" value="2"/>
</dbReference>
<dbReference type="NCBIfam" id="TIGR00038">
    <property type="entry name" value="efp"/>
    <property type="match status" value="1"/>
</dbReference>
<keyword evidence="12" id="KW-0396">Initiation factor</keyword>
<dbReference type="InterPro" id="IPR013185">
    <property type="entry name" value="Transl_elong_KOW-like"/>
</dbReference>
<dbReference type="NCBIfam" id="NF001810">
    <property type="entry name" value="PRK00529.1"/>
    <property type="match status" value="1"/>
</dbReference>
<reference evidence="12 13" key="1">
    <citation type="submission" date="2019-07" db="EMBL/GenBank/DDBJ databases">
        <title>Genomic Encyclopedia of Type Strains, Phase IV (KMG-IV): sequencing the most valuable type-strain genomes for metagenomic binning, comparative biology and taxonomic classification.</title>
        <authorList>
            <person name="Goeker M."/>
        </authorList>
    </citation>
    <scope>NUCLEOTIDE SEQUENCE [LARGE SCALE GENOMIC DNA]</scope>
    <source>
        <strain evidence="12 13">SS015</strain>
    </source>
</reference>
<keyword evidence="5 7" id="KW-0251">Elongation factor</keyword>
<dbReference type="RefSeq" id="WP_148895450.1">
    <property type="nucleotide sequence ID" value="NZ_VNIB01000004.1"/>
</dbReference>
<evidence type="ECO:0000256" key="1">
    <source>
        <dbReference type="ARBA" id="ARBA00004496"/>
    </source>
</evidence>
<dbReference type="UniPathway" id="UPA00345"/>
<evidence type="ECO:0000313" key="13">
    <source>
        <dbReference type="Proteomes" id="UP000324159"/>
    </source>
</evidence>
<comment type="function">
    <text evidence="7">Involved in peptide bond synthesis. Stimulates efficient translation and peptide-bond synthesis on native or reconstituted 70S ribosomes in vitro. Probably functions indirectly by altering the affinity of the ribosome for aminoacyl-tRNA, thus increasing their reactivity as acceptors for peptidyl transferase.</text>
</comment>
<dbReference type="PIRSF" id="PIRSF005901">
    <property type="entry name" value="EF-P"/>
    <property type="match status" value="1"/>
</dbReference>
<dbReference type="InterPro" id="IPR014722">
    <property type="entry name" value="Rib_uL2_dom2"/>
</dbReference>
<keyword evidence="4 7" id="KW-0963">Cytoplasm</keyword>
<name>A0A5D3WJ80_9BACT</name>
<dbReference type="InterPro" id="IPR020599">
    <property type="entry name" value="Transl_elong_fac_P/YeiP"/>
</dbReference>
<evidence type="ECO:0000259" key="10">
    <source>
        <dbReference type="SMART" id="SM00841"/>
    </source>
</evidence>
<dbReference type="SUPFAM" id="SSF50249">
    <property type="entry name" value="Nucleic acid-binding proteins"/>
    <property type="match status" value="2"/>
</dbReference>
<dbReference type="PANTHER" id="PTHR30053:SF14">
    <property type="entry name" value="TRANSLATION ELONGATION FACTOR KOW-LIKE DOMAIN-CONTAINING PROTEIN"/>
    <property type="match status" value="1"/>
</dbReference>
<dbReference type="SMART" id="SM00841">
    <property type="entry name" value="Elong-fact-P_C"/>
    <property type="match status" value="1"/>
</dbReference>
<dbReference type="InterPro" id="IPR013852">
    <property type="entry name" value="Transl_elong_P/YeiP_CS"/>
</dbReference>